<dbReference type="PRINTS" id="PR00178">
    <property type="entry name" value="FATTYACIDBP"/>
</dbReference>
<accession>A0A8J4WK70</accession>
<gene>
    <name evidence="1" type="ORF">PHET_01988</name>
</gene>
<dbReference type="CDD" id="cd00742">
    <property type="entry name" value="FABP"/>
    <property type="match status" value="1"/>
</dbReference>
<dbReference type="SUPFAM" id="SSF50814">
    <property type="entry name" value="Lipocalins"/>
    <property type="match status" value="1"/>
</dbReference>
<dbReference type="EMBL" id="LUCH01000637">
    <property type="protein sequence ID" value="KAF5404661.1"/>
    <property type="molecule type" value="Genomic_DNA"/>
</dbReference>
<dbReference type="OrthoDB" id="6226803at2759"/>
<sequence length="134" mass="15254">MSEFAGKWKLVEQENLDIMLSAFSVSEEQKKLLNTMTIEYISVGPQQIRIRSPLYFSPGEIDLTFGEEFDQTGIDGTMIKAIVEKPSDRKLVYTQKHPILRVVTTSEIKDGFNVMVISCLGMKATLKFQKMRAE</sequence>
<dbReference type="InterPro" id="IPR012674">
    <property type="entry name" value="Calycin"/>
</dbReference>
<organism evidence="1 2">
    <name type="scientific">Paragonimus heterotremus</name>
    <dbReference type="NCBI Taxonomy" id="100268"/>
    <lineage>
        <taxon>Eukaryota</taxon>
        <taxon>Metazoa</taxon>
        <taxon>Spiralia</taxon>
        <taxon>Lophotrochozoa</taxon>
        <taxon>Platyhelminthes</taxon>
        <taxon>Trematoda</taxon>
        <taxon>Digenea</taxon>
        <taxon>Plagiorchiida</taxon>
        <taxon>Troglotremata</taxon>
        <taxon>Troglotrematidae</taxon>
        <taxon>Paragonimus</taxon>
    </lineage>
</organism>
<evidence type="ECO:0000313" key="1">
    <source>
        <dbReference type="EMBL" id="KAF5404661.1"/>
    </source>
</evidence>
<name>A0A8J4WK70_9TREM</name>
<dbReference type="Proteomes" id="UP000748531">
    <property type="component" value="Unassembled WGS sequence"/>
</dbReference>
<dbReference type="Gene3D" id="2.40.128.20">
    <property type="match status" value="1"/>
</dbReference>
<dbReference type="GO" id="GO:0008289">
    <property type="term" value="F:lipid binding"/>
    <property type="evidence" value="ECO:0007669"/>
    <property type="project" value="UniProtKB-KW"/>
</dbReference>
<proteinExistence type="predicted"/>
<comment type="caution">
    <text evidence="1">The sequence shown here is derived from an EMBL/GenBank/DDBJ whole genome shotgun (WGS) entry which is preliminary data.</text>
</comment>
<dbReference type="AlphaFoldDB" id="A0A8J4WK70"/>
<reference evidence="1" key="1">
    <citation type="submission" date="2019-05" db="EMBL/GenBank/DDBJ databases">
        <title>Annotation for the trematode Paragonimus heterotremus.</title>
        <authorList>
            <person name="Choi Y.-J."/>
        </authorList>
    </citation>
    <scope>NUCLEOTIDE SEQUENCE</scope>
    <source>
        <strain evidence="1">LC</strain>
    </source>
</reference>
<keyword evidence="2" id="KW-1185">Reference proteome</keyword>
<evidence type="ECO:0000313" key="2">
    <source>
        <dbReference type="Proteomes" id="UP000748531"/>
    </source>
</evidence>
<protein>
    <submittedName>
        <fullName evidence="1">Uncharacterized protein</fullName>
    </submittedName>
</protein>
<dbReference type="InterPro" id="IPR000463">
    <property type="entry name" value="Fatty_acid-bd"/>
</dbReference>